<gene>
    <name evidence="1" type="ORF">HAX54_031571</name>
</gene>
<sequence>MAEFMFHHNVERPSNWSSLSDASQDELLKLDGGDDEPSESCQTTTRIVVVAISASQFQPPQKQVIHCKRETPTPKILSCFSYKCDAQVEKVMSGCKAPH</sequence>
<name>A0ABS8RL55_DATST</name>
<protein>
    <submittedName>
        <fullName evidence="1">Uncharacterized protein</fullName>
    </submittedName>
</protein>
<proteinExistence type="predicted"/>
<organism evidence="1 2">
    <name type="scientific">Datura stramonium</name>
    <name type="common">Jimsonweed</name>
    <name type="synonym">Common thornapple</name>
    <dbReference type="NCBI Taxonomy" id="4076"/>
    <lineage>
        <taxon>Eukaryota</taxon>
        <taxon>Viridiplantae</taxon>
        <taxon>Streptophyta</taxon>
        <taxon>Embryophyta</taxon>
        <taxon>Tracheophyta</taxon>
        <taxon>Spermatophyta</taxon>
        <taxon>Magnoliopsida</taxon>
        <taxon>eudicotyledons</taxon>
        <taxon>Gunneridae</taxon>
        <taxon>Pentapetalae</taxon>
        <taxon>asterids</taxon>
        <taxon>lamiids</taxon>
        <taxon>Solanales</taxon>
        <taxon>Solanaceae</taxon>
        <taxon>Solanoideae</taxon>
        <taxon>Datureae</taxon>
        <taxon>Datura</taxon>
    </lineage>
</organism>
<evidence type="ECO:0000313" key="2">
    <source>
        <dbReference type="Proteomes" id="UP000823775"/>
    </source>
</evidence>
<dbReference type="EMBL" id="JACEIK010000040">
    <property type="protein sequence ID" value="MCD7447542.1"/>
    <property type="molecule type" value="Genomic_DNA"/>
</dbReference>
<comment type="caution">
    <text evidence="1">The sequence shown here is derived from an EMBL/GenBank/DDBJ whole genome shotgun (WGS) entry which is preliminary data.</text>
</comment>
<reference evidence="1 2" key="1">
    <citation type="journal article" date="2021" name="BMC Genomics">
        <title>Datura genome reveals duplications of psychoactive alkaloid biosynthetic genes and high mutation rate following tissue culture.</title>
        <authorList>
            <person name="Rajewski A."/>
            <person name="Carter-House D."/>
            <person name="Stajich J."/>
            <person name="Litt A."/>
        </authorList>
    </citation>
    <scope>NUCLEOTIDE SEQUENCE [LARGE SCALE GENOMIC DNA]</scope>
    <source>
        <strain evidence="1">AR-01</strain>
    </source>
</reference>
<accession>A0ABS8RL55</accession>
<evidence type="ECO:0000313" key="1">
    <source>
        <dbReference type="EMBL" id="MCD7447542.1"/>
    </source>
</evidence>
<keyword evidence="2" id="KW-1185">Reference proteome</keyword>
<dbReference type="Proteomes" id="UP000823775">
    <property type="component" value="Unassembled WGS sequence"/>
</dbReference>